<reference evidence="1 2" key="1">
    <citation type="submission" date="2016-01" db="EMBL/GenBank/DDBJ databases">
        <authorList>
            <person name="Oliw E.H."/>
        </authorList>
    </citation>
    <scope>NUCLEOTIDE SEQUENCE [LARGE SCALE GENOMIC DNA]</scope>
    <source>
        <strain evidence="1 2">DY10</strain>
    </source>
</reference>
<evidence type="ECO:0000313" key="1">
    <source>
        <dbReference type="EMBL" id="AQG80699.1"/>
    </source>
</evidence>
<dbReference type="SUPFAM" id="SSF48452">
    <property type="entry name" value="TPR-like"/>
    <property type="match status" value="1"/>
</dbReference>
<accession>A0A1P9WZ93</accession>
<evidence type="ECO:0000313" key="2">
    <source>
        <dbReference type="Proteomes" id="UP000187941"/>
    </source>
</evidence>
<keyword evidence="2" id="KW-1185">Reference proteome</keyword>
<organism evidence="1 2">
    <name type="scientific">Spirosoma montaniterrae</name>
    <dbReference type="NCBI Taxonomy" id="1178516"/>
    <lineage>
        <taxon>Bacteria</taxon>
        <taxon>Pseudomonadati</taxon>
        <taxon>Bacteroidota</taxon>
        <taxon>Cytophagia</taxon>
        <taxon>Cytophagales</taxon>
        <taxon>Cytophagaceae</taxon>
        <taxon>Spirosoma</taxon>
    </lineage>
</organism>
<sequence length="238" mass="26724">MKRVHLYSFLPVLLLARLLSNFFEPESRPSEESLVRDLSQIPVCGLSHVGGVPDALLKQTVVLRSGVGQFATLTSSKSEKAQAYFEQGMGYLHGYALIEAARSFHEALRHDSTMVMAHVGLSRVFMELDDNKAAYESAEAAQKLAQFASEREQAHVELRFVQLKAVDSLHNKTLLNEYRSAIKRQVKRFPQDAELWLMAGNAYEGLASDAGRVHRRRVLLSMKMCCGSSQITLRHTIF</sequence>
<dbReference type="PANTHER" id="PTHR45588">
    <property type="entry name" value="TPR DOMAIN-CONTAINING PROTEIN"/>
    <property type="match status" value="1"/>
</dbReference>
<dbReference type="KEGG" id="smon:AWR27_16010"/>
<dbReference type="AlphaFoldDB" id="A0A1P9WZ93"/>
<name>A0A1P9WZ93_9BACT</name>
<dbReference type="PANTHER" id="PTHR45588:SF1">
    <property type="entry name" value="WW DOMAIN-CONTAINING PROTEIN"/>
    <property type="match status" value="1"/>
</dbReference>
<protein>
    <submittedName>
        <fullName evidence="1">Uncharacterized protein</fullName>
    </submittedName>
</protein>
<dbReference type="STRING" id="1178516.AWR27_16010"/>
<dbReference type="EMBL" id="CP014263">
    <property type="protein sequence ID" value="AQG80699.1"/>
    <property type="molecule type" value="Genomic_DNA"/>
</dbReference>
<dbReference type="OrthoDB" id="9778494at2"/>
<dbReference type="InterPro" id="IPR011990">
    <property type="entry name" value="TPR-like_helical_dom_sf"/>
</dbReference>
<dbReference type="Proteomes" id="UP000187941">
    <property type="component" value="Chromosome"/>
</dbReference>
<dbReference type="RefSeq" id="WP_077132129.1">
    <property type="nucleotide sequence ID" value="NZ_CP014263.1"/>
</dbReference>
<gene>
    <name evidence="1" type="ORF">AWR27_16010</name>
</gene>
<dbReference type="Gene3D" id="1.25.40.10">
    <property type="entry name" value="Tetratricopeptide repeat domain"/>
    <property type="match status" value="1"/>
</dbReference>
<proteinExistence type="predicted"/>